<dbReference type="AlphaFoldDB" id="A0A5N6RAA7"/>
<evidence type="ECO:0000256" key="1">
    <source>
        <dbReference type="SAM" id="Phobius"/>
    </source>
</evidence>
<dbReference type="InterPro" id="IPR010404">
    <property type="entry name" value="CpcT/CpeT"/>
</dbReference>
<dbReference type="EMBL" id="CM017325">
    <property type="protein sequence ID" value="KAE8056728.1"/>
    <property type="molecule type" value="Genomic_DNA"/>
</dbReference>
<dbReference type="GO" id="GO:0016829">
    <property type="term" value="F:lyase activity"/>
    <property type="evidence" value="ECO:0007669"/>
    <property type="project" value="InterPro"/>
</dbReference>
<keyword evidence="1" id="KW-0472">Membrane</keyword>
<accession>A0A5N6RAA7</accession>
<dbReference type="OrthoDB" id="1737785at2759"/>
<keyword evidence="1" id="KW-0812">Transmembrane</keyword>
<evidence type="ECO:0000313" key="3">
    <source>
        <dbReference type="Proteomes" id="UP000327013"/>
    </source>
</evidence>
<protein>
    <submittedName>
        <fullName evidence="2">Uncharacterized protein</fullName>
    </submittedName>
</protein>
<evidence type="ECO:0000313" key="2">
    <source>
        <dbReference type="EMBL" id="KAE8056728.1"/>
    </source>
</evidence>
<dbReference type="Proteomes" id="UP000327013">
    <property type="component" value="Chromosome 5"/>
</dbReference>
<keyword evidence="3" id="KW-1185">Reference proteome</keyword>
<keyword evidence="1" id="KW-1133">Transmembrane helix</keyword>
<dbReference type="PANTHER" id="PTHR35137">
    <property type="entry name" value="CHROMOPHORE LYASE CRL, CHLOROPLASTIC"/>
    <property type="match status" value="1"/>
</dbReference>
<gene>
    <name evidence="2" type="ORF">FH972_013473</name>
</gene>
<proteinExistence type="predicted"/>
<organism evidence="2 3">
    <name type="scientific">Carpinus fangiana</name>
    <dbReference type="NCBI Taxonomy" id="176857"/>
    <lineage>
        <taxon>Eukaryota</taxon>
        <taxon>Viridiplantae</taxon>
        <taxon>Streptophyta</taxon>
        <taxon>Embryophyta</taxon>
        <taxon>Tracheophyta</taxon>
        <taxon>Spermatophyta</taxon>
        <taxon>Magnoliopsida</taxon>
        <taxon>eudicotyledons</taxon>
        <taxon>Gunneridae</taxon>
        <taxon>Pentapetalae</taxon>
        <taxon>rosids</taxon>
        <taxon>fabids</taxon>
        <taxon>Fagales</taxon>
        <taxon>Betulaceae</taxon>
        <taxon>Carpinus</taxon>
    </lineage>
</organism>
<reference evidence="2 3" key="1">
    <citation type="submission" date="2019-06" db="EMBL/GenBank/DDBJ databases">
        <title>A chromosomal-level reference genome of Carpinus fangiana (Coryloideae, Betulaceae).</title>
        <authorList>
            <person name="Yang X."/>
            <person name="Wang Z."/>
            <person name="Zhang L."/>
            <person name="Hao G."/>
            <person name="Liu J."/>
            <person name="Yang Y."/>
        </authorList>
    </citation>
    <scope>NUCLEOTIDE SEQUENCE [LARGE SCALE GENOMIC DNA]</scope>
    <source>
        <strain evidence="2">Cfa_2016G</strain>
        <tissue evidence="2">Leaf</tissue>
    </source>
</reference>
<dbReference type="PANTHER" id="PTHR35137:SF1">
    <property type="entry name" value="CHROMOPHORE LYASE CRL, CHLOROPLASTIC"/>
    <property type="match status" value="1"/>
</dbReference>
<name>A0A5N6RAA7_9ROSI</name>
<sequence length="104" mass="11457">MLGGGDTIRVGARKKEMGTGSRALGLVVKTLLLIGGAVLLKQLTKSTTRWDHARIVGNSLTGRKFSMEQASRAPDNYFNFRHSGGLLRSPFDRYFTWSSLVLKS</sequence>
<feature type="transmembrane region" description="Helical" evidence="1">
    <location>
        <begin position="23"/>
        <end position="40"/>
    </location>
</feature>